<dbReference type="EMBL" id="KN831946">
    <property type="protein sequence ID" value="KIO13133.1"/>
    <property type="molecule type" value="Genomic_DNA"/>
</dbReference>
<dbReference type="InParanoid" id="A0A0C3JVG8"/>
<dbReference type="AlphaFoldDB" id="A0A0C3JVG8"/>
<sequence>MAHQSAGHHAHQCLLRSSSDWLDRRSRFWVVDLLLEKPRLDGLGFWTHYQGFHDLRVDGIVNWSASIDRLSVSVILILVARYRIGDQNAE</sequence>
<evidence type="ECO:0000313" key="1">
    <source>
        <dbReference type="EMBL" id="KIO13133.1"/>
    </source>
</evidence>
<dbReference type="Proteomes" id="UP000054217">
    <property type="component" value="Unassembled WGS sequence"/>
</dbReference>
<gene>
    <name evidence="1" type="ORF">M404DRAFT_560506</name>
</gene>
<keyword evidence="2" id="KW-1185">Reference proteome</keyword>
<name>A0A0C3JVG8_PISTI</name>
<evidence type="ECO:0000313" key="2">
    <source>
        <dbReference type="Proteomes" id="UP000054217"/>
    </source>
</evidence>
<reference evidence="1 2" key="1">
    <citation type="submission" date="2014-04" db="EMBL/GenBank/DDBJ databases">
        <authorList>
            <consortium name="DOE Joint Genome Institute"/>
            <person name="Kuo A."/>
            <person name="Kohler A."/>
            <person name="Costa M.D."/>
            <person name="Nagy L.G."/>
            <person name="Floudas D."/>
            <person name="Copeland A."/>
            <person name="Barry K.W."/>
            <person name="Cichocki N."/>
            <person name="Veneault-Fourrey C."/>
            <person name="LaButti K."/>
            <person name="Lindquist E.A."/>
            <person name="Lipzen A."/>
            <person name="Lundell T."/>
            <person name="Morin E."/>
            <person name="Murat C."/>
            <person name="Sun H."/>
            <person name="Tunlid A."/>
            <person name="Henrissat B."/>
            <person name="Grigoriev I.V."/>
            <person name="Hibbett D.S."/>
            <person name="Martin F."/>
            <person name="Nordberg H.P."/>
            <person name="Cantor M.N."/>
            <person name="Hua S.X."/>
        </authorList>
    </citation>
    <scope>NUCLEOTIDE SEQUENCE [LARGE SCALE GENOMIC DNA]</scope>
    <source>
        <strain evidence="1 2">Marx 270</strain>
    </source>
</reference>
<accession>A0A0C3JVG8</accession>
<dbReference type="HOGENOM" id="CLU_2441762_0_0_1"/>
<organism evidence="1 2">
    <name type="scientific">Pisolithus tinctorius Marx 270</name>
    <dbReference type="NCBI Taxonomy" id="870435"/>
    <lineage>
        <taxon>Eukaryota</taxon>
        <taxon>Fungi</taxon>
        <taxon>Dikarya</taxon>
        <taxon>Basidiomycota</taxon>
        <taxon>Agaricomycotina</taxon>
        <taxon>Agaricomycetes</taxon>
        <taxon>Agaricomycetidae</taxon>
        <taxon>Boletales</taxon>
        <taxon>Sclerodermatineae</taxon>
        <taxon>Pisolithaceae</taxon>
        <taxon>Pisolithus</taxon>
    </lineage>
</organism>
<protein>
    <submittedName>
        <fullName evidence="1">Uncharacterized protein</fullName>
    </submittedName>
</protein>
<proteinExistence type="predicted"/>
<reference evidence="2" key="2">
    <citation type="submission" date="2015-01" db="EMBL/GenBank/DDBJ databases">
        <title>Evolutionary Origins and Diversification of the Mycorrhizal Mutualists.</title>
        <authorList>
            <consortium name="DOE Joint Genome Institute"/>
            <consortium name="Mycorrhizal Genomics Consortium"/>
            <person name="Kohler A."/>
            <person name="Kuo A."/>
            <person name="Nagy L.G."/>
            <person name="Floudas D."/>
            <person name="Copeland A."/>
            <person name="Barry K.W."/>
            <person name="Cichocki N."/>
            <person name="Veneault-Fourrey C."/>
            <person name="LaButti K."/>
            <person name="Lindquist E.A."/>
            <person name="Lipzen A."/>
            <person name="Lundell T."/>
            <person name="Morin E."/>
            <person name="Murat C."/>
            <person name="Riley R."/>
            <person name="Ohm R."/>
            <person name="Sun H."/>
            <person name="Tunlid A."/>
            <person name="Henrissat B."/>
            <person name="Grigoriev I.V."/>
            <person name="Hibbett D.S."/>
            <person name="Martin F."/>
        </authorList>
    </citation>
    <scope>NUCLEOTIDE SEQUENCE [LARGE SCALE GENOMIC DNA]</scope>
    <source>
        <strain evidence="2">Marx 270</strain>
    </source>
</reference>